<dbReference type="KEGG" id="peo:AS203_00245"/>
<accession>A0A0S2KN75</accession>
<evidence type="ECO:0000256" key="4">
    <source>
        <dbReference type="ARBA" id="ARBA00022692"/>
    </source>
</evidence>
<evidence type="ECO:0000256" key="3">
    <source>
        <dbReference type="ARBA" id="ARBA00022475"/>
    </source>
</evidence>
<gene>
    <name evidence="10" type="ORF">AS203_00245</name>
</gene>
<dbReference type="InterPro" id="IPR051447">
    <property type="entry name" value="Lipoprotein-release_system"/>
</dbReference>
<feature type="transmembrane region" description="Helical" evidence="7">
    <location>
        <begin position="326"/>
        <end position="347"/>
    </location>
</feature>
<proteinExistence type="inferred from homology"/>
<feature type="domain" description="ABC3 transporter permease C-terminal" evidence="8">
    <location>
        <begin position="275"/>
        <end position="399"/>
    </location>
</feature>
<evidence type="ECO:0000256" key="2">
    <source>
        <dbReference type="ARBA" id="ARBA00005236"/>
    </source>
</evidence>
<feature type="transmembrane region" description="Helical" evidence="7">
    <location>
        <begin position="12"/>
        <end position="40"/>
    </location>
</feature>
<keyword evidence="3" id="KW-1003">Cell membrane</keyword>
<organism evidence="10 11">
    <name type="scientific">Hoylesella enoeca</name>
    <dbReference type="NCBI Taxonomy" id="76123"/>
    <lineage>
        <taxon>Bacteria</taxon>
        <taxon>Pseudomonadati</taxon>
        <taxon>Bacteroidota</taxon>
        <taxon>Bacteroidia</taxon>
        <taxon>Bacteroidales</taxon>
        <taxon>Prevotellaceae</taxon>
        <taxon>Hoylesella</taxon>
    </lineage>
</organism>
<reference evidence="11" key="1">
    <citation type="submission" date="2015-11" db="EMBL/GenBank/DDBJ databases">
        <authorList>
            <person name="Holder M.E."/>
            <person name="Ajami N.J."/>
            <person name="Petrosino J.F."/>
        </authorList>
    </citation>
    <scope>NUCLEOTIDE SEQUENCE [LARGE SCALE GENOMIC DNA]</scope>
    <source>
        <strain evidence="11">F0113</strain>
    </source>
</reference>
<dbReference type="Pfam" id="PF12704">
    <property type="entry name" value="MacB_PCD"/>
    <property type="match status" value="1"/>
</dbReference>
<dbReference type="Pfam" id="PF02687">
    <property type="entry name" value="FtsX"/>
    <property type="match status" value="1"/>
</dbReference>
<dbReference type="PANTHER" id="PTHR30489:SF0">
    <property type="entry name" value="LIPOPROTEIN-RELEASING SYSTEM TRANSMEMBRANE PROTEIN LOLE"/>
    <property type="match status" value="1"/>
</dbReference>
<dbReference type="InterPro" id="IPR025857">
    <property type="entry name" value="MacB_PCD"/>
</dbReference>
<evidence type="ECO:0000256" key="5">
    <source>
        <dbReference type="ARBA" id="ARBA00022989"/>
    </source>
</evidence>
<protein>
    <recommendedName>
        <fullName evidence="12">ABC transporter permease</fullName>
    </recommendedName>
</protein>
<name>A0A0S2KN75_9BACT</name>
<dbReference type="STRING" id="76123.AS203_00245"/>
<dbReference type="PANTHER" id="PTHR30489">
    <property type="entry name" value="LIPOPROTEIN-RELEASING SYSTEM TRANSMEMBRANE PROTEIN LOLE"/>
    <property type="match status" value="1"/>
</dbReference>
<evidence type="ECO:0008006" key="12">
    <source>
        <dbReference type="Google" id="ProtNLM"/>
    </source>
</evidence>
<sequence length="404" mass="44690">MARRYLFSKKSTHVINVISVISVIGVSVATMALVIVLSVFNGFHDLVASFFTSFDPQLKVVPVKGKTAPADDPILTQIRRLPQVDVATECVEDNALAVYQDKQAMVVIKGVDDNFAELTHIKDILYGDGAFDLHAGNLQYGTIGLRLAQDLGTGTQWKGGLKVYAPLKDGQPDLTNPASSFVVDSLDSPGVVFSVKQSKYDRSYIIAPIAFARNLFGEQGFLSSLELRLKAGSDFEGVKGEMQRIAGAKYRVLDRFEQQDDTFQIMAIEKFIAYIFLTFILVVACFNIIGSLSMLIIDKKDDVVTLRNLGADDRQITRIFLFEGRMIAVVGAAIGILLGLLLCWLQQEYGFVRLGDSDGSFVVNAYPVSVHYIDVTIIFFTVIAVGWLAVWYPVRYLSRRLLAE</sequence>
<dbReference type="eggNOG" id="COG4591">
    <property type="taxonomic scope" value="Bacteria"/>
</dbReference>
<feature type="domain" description="MacB-like periplasmic core" evidence="9">
    <location>
        <begin position="19"/>
        <end position="244"/>
    </location>
</feature>
<keyword evidence="11" id="KW-1185">Reference proteome</keyword>
<comment type="similarity">
    <text evidence="2">Belongs to the ABC-4 integral membrane protein family. LolC/E subfamily.</text>
</comment>
<dbReference type="InterPro" id="IPR003838">
    <property type="entry name" value="ABC3_permease_C"/>
</dbReference>
<dbReference type="Proteomes" id="UP000056252">
    <property type="component" value="Chromosome"/>
</dbReference>
<dbReference type="GO" id="GO:0098797">
    <property type="term" value="C:plasma membrane protein complex"/>
    <property type="evidence" value="ECO:0007669"/>
    <property type="project" value="TreeGrafter"/>
</dbReference>
<evidence type="ECO:0000259" key="9">
    <source>
        <dbReference type="Pfam" id="PF12704"/>
    </source>
</evidence>
<evidence type="ECO:0000259" key="8">
    <source>
        <dbReference type="Pfam" id="PF02687"/>
    </source>
</evidence>
<keyword evidence="6 7" id="KW-0472">Membrane</keyword>
<dbReference type="GO" id="GO:0044874">
    <property type="term" value="P:lipoprotein localization to outer membrane"/>
    <property type="evidence" value="ECO:0007669"/>
    <property type="project" value="TreeGrafter"/>
</dbReference>
<keyword evidence="4 7" id="KW-0812">Transmembrane</keyword>
<evidence type="ECO:0000256" key="6">
    <source>
        <dbReference type="ARBA" id="ARBA00023136"/>
    </source>
</evidence>
<evidence type="ECO:0000313" key="11">
    <source>
        <dbReference type="Proteomes" id="UP000056252"/>
    </source>
</evidence>
<dbReference type="AlphaFoldDB" id="A0A0S2KN75"/>
<feature type="transmembrane region" description="Helical" evidence="7">
    <location>
        <begin position="271"/>
        <end position="297"/>
    </location>
</feature>
<comment type="subcellular location">
    <subcellularLocation>
        <location evidence="1">Cell membrane</location>
        <topology evidence="1">Multi-pass membrane protein</topology>
    </subcellularLocation>
</comment>
<evidence type="ECO:0000313" key="10">
    <source>
        <dbReference type="EMBL" id="ALO49754.1"/>
    </source>
</evidence>
<evidence type="ECO:0000256" key="1">
    <source>
        <dbReference type="ARBA" id="ARBA00004651"/>
    </source>
</evidence>
<feature type="transmembrane region" description="Helical" evidence="7">
    <location>
        <begin position="370"/>
        <end position="392"/>
    </location>
</feature>
<dbReference type="EMBL" id="CP013195">
    <property type="protein sequence ID" value="ALO49754.1"/>
    <property type="molecule type" value="Genomic_DNA"/>
</dbReference>
<evidence type="ECO:0000256" key="7">
    <source>
        <dbReference type="SAM" id="Phobius"/>
    </source>
</evidence>
<keyword evidence="5 7" id="KW-1133">Transmembrane helix</keyword>